<dbReference type="Gene3D" id="3.40.630.30">
    <property type="match status" value="1"/>
</dbReference>
<dbReference type="OrthoDB" id="508139at2759"/>
<dbReference type="AlphaFoldDB" id="A0A1L7X356"/>
<dbReference type="SUPFAM" id="SSF55729">
    <property type="entry name" value="Acyl-CoA N-acyltransferases (Nat)"/>
    <property type="match status" value="1"/>
</dbReference>
<keyword evidence="4" id="KW-1185">Reference proteome</keyword>
<feature type="region of interest" description="Disordered" evidence="1">
    <location>
        <begin position="129"/>
        <end position="184"/>
    </location>
</feature>
<name>A0A1L7X356_9HELO</name>
<dbReference type="InterPro" id="IPR016181">
    <property type="entry name" value="Acyl_CoA_acyltransferase"/>
</dbReference>
<dbReference type="InterPro" id="IPR000182">
    <property type="entry name" value="GNAT_dom"/>
</dbReference>
<evidence type="ECO:0000259" key="2">
    <source>
        <dbReference type="PROSITE" id="PS51186"/>
    </source>
</evidence>
<dbReference type="GO" id="GO:0016747">
    <property type="term" value="F:acyltransferase activity, transferring groups other than amino-acyl groups"/>
    <property type="evidence" value="ECO:0007669"/>
    <property type="project" value="InterPro"/>
</dbReference>
<evidence type="ECO:0000313" key="4">
    <source>
        <dbReference type="Proteomes" id="UP000184330"/>
    </source>
</evidence>
<dbReference type="EMBL" id="FJOG01000014">
    <property type="protein sequence ID" value="CZR59454.1"/>
    <property type="molecule type" value="Genomic_DNA"/>
</dbReference>
<sequence length="412" mass="47504">MSSTSIRQVREQLEEISYLMERNLDFLSENSSAATTSKQRIRENKGAKTTMSITYDMQDRDQLEEISYPLDENIRNIFRRRQVPAREKTLDNEIKSAVTSASIEQSRDQMEEICYPADEDLKLILKPRKTSTTTTTKNCNDESNNTTTTAATTELSPTPSWTPTPFPTDGLPPTPPMSPEPSPLRPKYEYHIQFDTKLQHWTRNFIVFLIHPFTNRNMGQAQARYLDRAALLSIYKSKKQNPNQRPFCFSKSVELLNDGNSDGLALAQQLFDRDGLLMKRHSMGVWGQELNKGAILILGYLLVKREWRRQGMAGMAIRALIERAKTTKGDVRWMFVKPGTIKEDLELEGKTEGEKEEIEKKAYESAVRFYRSFGFRRVGYSEWFCLAMDEEHASRKTAVEDDLELPEKKDKI</sequence>
<evidence type="ECO:0000256" key="1">
    <source>
        <dbReference type="SAM" id="MobiDB-lite"/>
    </source>
</evidence>
<organism evidence="3 4">
    <name type="scientific">Phialocephala subalpina</name>
    <dbReference type="NCBI Taxonomy" id="576137"/>
    <lineage>
        <taxon>Eukaryota</taxon>
        <taxon>Fungi</taxon>
        <taxon>Dikarya</taxon>
        <taxon>Ascomycota</taxon>
        <taxon>Pezizomycotina</taxon>
        <taxon>Leotiomycetes</taxon>
        <taxon>Helotiales</taxon>
        <taxon>Mollisiaceae</taxon>
        <taxon>Phialocephala</taxon>
        <taxon>Phialocephala fortinii species complex</taxon>
    </lineage>
</organism>
<feature type="compositionally biased region" description="Low complexity" evidence="1">
    <location>
        <begin position="146"/>
        <end position="159"/>
    </location>
</feature>
<protein>
    <recommendedName>
        <fullName evidence="2">N-acetyltransferase domain-containing protein</fullName>
    </recommendedName>
</protein>
<proteinExistence type="predicted"/>
<dbReference type="PROSITE" id="PS51186">
    <property type="entry name" value="GNAT"/>
    <property type="match status" value="1"/>
</dbReference>
<dbReference type="Proteomes" id="UP000184330">
    <property type="component" value="Unassembled WGS sequence"/>
</dbReference>
<reference evidence="3 4" key="1">
    <citation type="submission" date="2016-03" db="EMBL/GenBank/DDBJ databases">
        <authorList>
            <person name="Ploux O."/>
        </authorList>
    </citation>
    <scope>NUCLEOTIDE SEQUENCE [LARGE SCALE GENOMIC DNA]</scope>
    <source>
        <strain evidence="3 4">UAMH 11012</strain>
    </source>
</reference>
<feature type="domain" description="N-acetyltransferase" evidence="2">
    <location>
        <begin position="298"/>
        <end position="406"/>
    </location>
</feature>
<accession>A0A1L7X356</accession>
<evidence type="ECO:0000313" key="3">
    <source>
        <dbReference type="EMBL" id="CZR59454.1"/>
    </source>
</evidence>
<feature type="compositionally biased region" description="Pro residues" evidence="1">
    <location>
        <begin position="160"/>
        <end position="184"/>
    </location>
</feature>
<gene>
    <name evidence="3" type="ORF">PAC_09346</name>
</gene>